<evidence type="ECO:0000256" key="4">
    <source>
        <dbReference type="ARBA" id="ARBA00022725"/>
    </source>
</evidence>
<evidence type="ECO:0000256" key="9">
    <source>
        <dbReference type="RuleBase" id="RU351113"/>
    </source>
</evidence>
<comment type="caution">
    <text evidence="9">Lacks conserved residue(s) required for the propagation of feature annotation.</text>
</comment>
<comment type="caution">
    <text evidence="10">The sequence shown here is derived from an EMBL/GenBank/DDBJ whole genome shotgun (WGS) entry which is preliminary data.</text>
</comment>
<dbReference type="GO" id="GO:0004984">
    <property type="term" value="F:olfactory receptor activity"/>
    <property type="evidence" value="ECO:0007669"/>
    <property type="project" value="InterPro"/>
</dbReference>
<accession>A0AAN7SDW5</accession>
<dbReference type="GO" id="GO:0005886">
    <property type="term" value="C:plasma membrane"/>
    <property type="evidence" value="ECO:0007669"/>
    <property type="project" value="UniProtKB-SubCell"/>
</dbReference>
<evidence type="ECO:0000256" key="3">
    <source>
        <dbReference type="ARBA" id="ARBA00022692"/>
    </source>
</evidence>
<keyword evidence="8 9" id="KW-0807">Transducer</keyword>
<evidence type="ECO:0000313" key="11">
    <source>
        <dbReference type="Proteomes" id="UP001353858"/>
    </source>
</evidence>
<keyword evidence="4 9" id="KW-0552">Olfaction</keyword>
<keyword evidence="11" id="KW-1185">Reference proteome</keyword>
<evidence type="ECO:0000256" key="7">
    <source>
        <dbReference type="ARBA" id="ARBA00023170"/>
    </source>
</evidence>
<keyword evidence="2 9" id="KW-0716">Sensory transduction</keyword>
<evidence type="ECO:0000256" key="5">
    <source>
        <dbReference type="ARBA" id="ARBA00022989"/>
    </source>
</evidence>
<proteinExistence type="inferred from homology"/>
<comment type="similarity">
    <text evidence="9">Belongs to the insect chemoreceptor superfamily. Heteromeric odorant receptor channel (TC 1.A.69) family.</text>
</comment>
<dbReference type="Pfam" id="PF02949">
    <property type="entry name" value="7tm_6"/>
    <property type="match status" value="1"/>
</dbReference>
<dbReference type="EMBL" id="JARPUR010000004">
    <property type="protein sequence ID" value="KAK4876977.1"/>
    <property type="molecule type" value="Genomic_DNA"/>
</dbReference>
<gene>
    <name evidence="10" type="ORF">RN001_009483</name>
</gene>
<protein>
    <recommendedName>
        <fullName evidence="9">Odorant receptor</fullName>
    </recommendedName>
</protein>
<sequence length="348" mass="40281">MKLLVIHTSWLSALGLWSRHRTVYGKAYTFFLFLTSFINFISMFINLIHCNGKLNCSFENITYSSLSFTALYTRVVFLIYEDLYFDVHDALHLLMEKFKTHKYTEKAELVTRRIATICIVYYSLVTVYYNAAPLIDLNKCRIRNKSDTAITCGLPTPESYPFKTTENPGYIIAYMFQAITSVISFKSFIQPSMLNASIIYHIIGHLYMIQDELTSLLEQNTNERIDKLKQIIRHHSALIELNSSICKALNHMLLMYTVMLAVIFSVIGFQVLHMSTRVSACAYNIEWYTESVEFQKMIKLLILRSNNPLIVKSAFISDVCFASFAKVVSTTYTYLAMMYKMMILNDNK</sequence>
<evidence type="ECO:0000256" key="8">
    <source>
        <dbReference type="ARBA" id="ARBA00023224"/>
    </source>
</evidence>
<keyword evidence="7 9" id="KW-0675">Receptor</keyword>
<dbReference type="GO" id="GO:0005549">
    <property type="term" value="F:odorant binding"/>
    <property type="evidence" value="ECO:0007669"/>
    <property type="project" value="InterPro"/>
</dbReference>
<comment type="subcellular location">
    <subcellularLocation>
        <location evidence="9">Cell membrane</location>
        <topology evidence="9">Multi-pass membrane protein</topology>
    </subcellularLocation>
    <subcellularLocation>
        <location evidence="1">Membrane</location>
        <topology evidence="1">Multi-pass membrane protein</topology>
    </subcellularLocation>
</comment>
<evidence type="ECO:0000256" key="2">
    <source>
        <dbReference type="ARBA" id="ARBA00022606"/>
    </source>
</evidence>
<reference evidence="11" key="1">
    <citation type="submission" date="2023-01" db="EMBL/GenBank/DDBJ databases">
        <title>Key to firefly adult light organ development and bioluminescence: homeobox transcription factors regulate luciferase expression and transportation to peroxisome.</title>
        <authorList>
            <person name="Fu X."/>
        </authorList>
    </citation>
    <scope>NUCLEOTIDE SEQUENCE [LARGE SCALE GENOMIC DNA]</scope>
</reference>
<evidence type="ECO:0000313" key="10">
    <source>
        <dbReference type="EMBL" id="KAK4876977.1"/>
    </source>
</evidence>
<dbReference type="Proteomes" id="UP001353858">
    <property type="component" value="Unassembled WGS sequence"/>
</dbReference>
<dbReference type="PANTHER" id="PTHR21137:SF26">
    <property type="entry name" value="ODORANT RECEPTOR 10A-RELATED"/>
    <property type="match status" value="1"/>
</dbReference>
<dbReference type="AlphaFoldDB" id="A0AAN7SDW5"/>
<dbReference type="GO" id="GO:0007165">
    <property type="term" value="P:signal transduction"/>
    <property type="evidence" value="ECO:0007669"/>
    <property type="project" value="UniProtKB-KW"/>
</dbReference>
<keyword evidence="5 9" id="KW-1133">Transmembrane helix</keyword>
<feature type="transmembrane region" description="Helical" evidence="9">
    <location>
        <begin position="114"/>
        <end position="135"/>
    </location>
</feature>
<evidence type="ECO:0000256" key="6">
    <source>
        <dbReference type="ARBA" id="ARBA00023136"/>
    </source>
</evidence>
<feature type="transmembrane region" description="Helical" evidence="9">
    <location>
        <begin position="314"/>
        <end position="335"/>
    </location>
</feature>
<dbReference type="InterPro" id="IPR004117">
    <property type="entry name" value="7tm6_olfct_rcpt"/>
</dbReference>
<name>A0AAN7SDW5_9COLE</name>
<feature type="transmembrane region" description="Helical" evidence="9">
    <location>
        <begin position="60"/>
        <end position="80"/>
    </location>
</feature>
<dbReference type="PANTHER" id="PTHR21137">
    <property type="entry name" value="ODORANT RECEPTOR"/>
    <property type="match status" value="1"/>
</dbReference>
<keyword evidence="6 9" id="KW-0472">Membrane</keyword>
<feature type="transmembrane region" description="Helical" evidence="9">
    <location>
        <begin position="253"/>
        <end position="272"/>
    </location>
</feature>
<organism evidence="10 11">
    <name type="scientific">Aquatica leii</name>
    <dbReference type="NCBI Taxonomy" id="1421715"/>
    <lineage>
        <taxon>Eukaryota</taxon>
        <taxon>Metazoa</taxon>
        <taxon>Ecdysozoa</taxon>
        <taxon>Arthropoda</taxon>
        <taxon>Hexapoda</taxon>
        <taxon>Insecta</taxon>
        <taxon>Pterygota</taxon>
        <taxon>Neoptera</taxon>
        <taxon>Endopterygota</taxon>
        <taxon>Coleoptera</taxon>
        <taxon>Polyphaga</taxon>
        <taxon>Elateriformia</taxon>
        <taxon>Elateroidea</taxon>
        <taxon>Lampyridae</taxon>
        <taxon>Luciolinae</taxon>
        <taxon>Aquatica</taxon>
    </lineage>
</organism>
<evidence type="ECO:0000256" key="1">
    <source>
        <dbReference type="ARBA" id="ARBA00004141"/>
    </source>
</evidence>
<feature type="transmembrane region" description="Helical" evidence="9">
    <location>
        <begin position="28"/>
        <end position="48"/>
    </location>
</feature>
<keyword evidence="3 9" id="KW-0812">Transmembrane</keyword>